<proteinExistence type="predicted"/>
<dbReference type="RefSeq" id="WP_132003368.1">
    <property type="nucleotide sequence ID" value="NZ_JBHUNN010000002.1"/>
</dbReference>
<gene>
    <name evidence="2" type="ORF">EV666_102192</name>
</gene>
<evidence type="ECO:0000313" key="2">
    <source>
        <dbReference type="EMBL" id="TCO15214.1"/>
    </source>
</evidence>
<organism evidence="2 3">
    <name type="scientific">Camelimonas lactis</name>
    <dbReference type="NCBI Taxonomy" id="659006"/>
    <lineage>
        <taxon>Bacteria</taxon>
        <taxon>Pseudomonadati</taxon>
        <taxon>Pseudomonadota</taxon>
        <taxon>Alphaproteobacteria</taxon>
        <taxon>Hyphomicrobiales</taxon>
        <taxon>Chelatococcaceae</taxon>
        <taxon>Camelimonas</taxon>
    </lineage>
</organism>
<name>A0A4R2GWN7_9HYPH</name>
<dbReference type="Gene3D" id="3.90.1530.10">
    <property type="entry name" value="Conserved hypothetical protein from pyrococcus furiosus pfu- 392566-001, ParB domain"/>
    <property type="match status" value="1"/>
</dbReference>
<comment type="caution">
    <text evidence="2">The sequence shown here is derived from an EMBL/GenBank/DDBJ whole genome shotgun (WGS) entry which is preliminary data.</text>
</comment>
<dbReference type="AlphaFoldDB" id="A0A4R2GWN7"/>
<reference evidence="2 3" key="1">
    <citation type="submission" date="2019-03" db="EMBL/GenBank/DDBJ databases">
        <title>Genomic Encyclopedia of Type Strains, Phase IV (KMG-IV): sequencing the most valuable type-strain genomes for metagenomic binning, comparative biology and taxonomic classification.</title>
        <authorList>
            <person name="Goeker M."/>
        </authorList>
    </citation>
    <scope>NUCLEOTIDE SEQUENCE [LARGE SCALE GENOMIC DNA]</scope>
    <source>
        <strain evidence="2 3">DSM 22958</strain>
    </source>
</reference>
<evidence type="ECO:0000313" key="3">
    <source>
        <dbReference type="Proteomes" id="UP000294881"/>
    </source>
</evidence>
<dbReference type="InterPro" id="IPR050336">
    <property type="entry name" value="Chromosome_partition/occlusion"/>
</dbReference>
<sequence length="282" mass="30756">MSGQDSVTIKLALDRIAIVDRLRPASPEAVEEIATSMEARGQLAPIIVRPIPPVQGRDHALVAGLHRIEAAASLGWTEIEAVIRHLDADGARMVEIDENLRRRELSVIDRSVFLHERKQIWERMYPETRHGGDRLSDASKSQPLRLGQGELSQPLRHVRFTREAAEASGLSERSVQIAVAIGGHLTPETRDALRGSDFEGATRVLHALAVEKPADQIAIANKLLDGAKTVDAAKAALGIAPARPAKPTDPEANYKALSKAWLCASDHDRQRFIAMLKATGEV</sequence>
<dbReference type="OrthoDB" id="2053844at2"/>
<dbReference type="Pfam" id="PF02195">
    <property type="entry name" value="ParB_N"/>
    <property type="match status" value="1"/>
</dbReference>
<dbReference type="CDD" id="cd16409">
    <property type="entry name" value="ParB_N_like"/>
    <property type="match status" value="1"/>
</dbReference>
<keyword evidence="3" id="KW-1185">Reference proteome</keyword>
<dbReference type="Proteomes" id="UP000294881">
    <property type="component" value="Unassembled WGS sequence"/>
</dbReference>
<evidence type="ECO:0000259" key="1">
    <source>
        <dbReference type="SMART" id="SM00470"/>
    </source>
</evidence>
<dbReference type="SMART" id="SM00470">
    <property type="entry name" value="ParB"/>
    <property type="match status" value="1"/>
</dbReference>
<dbReference type="SUPFAM" id="SSF110849">
    <property type="entry name" value="ParB/Sulfiredoxin"/>
    <property type="match status" value="1"/>
</dbReference>
<dbReference type="InterPro" id="IPR036086">
    <property type="entry name" value="ParB/Sulfiredoxin_sf"/>
</dbReference>
<protein>
    <submittedName>
        <fullName evidence="2">ParB family chromosome partitioning protein</fullName>
    </submittedName>
</protein>
<dbReference type="PANTHER" id="PTHR33375">
    <property type="entry name" value="CHROMOSOME-PARTITIONING PROTEIN PARB-RELATED"/>
    <property type="match status" value="1"/>
</dbReference>
<accession>A0A4R2GWN7</accession>
<dbReference type="InterPro" id="IPR003115">
    <property type="entry name" value="ParB_N"/>
</dbReference>
<dbReference type="PANTHER" id="PTHR33375:SF1">
    <property type="entry name" value="CHROMOSOME-PARTITIONING PROTEIN PARB-RELATED"/>
    <property type="match status" value="1"/>
</dbReference>
<dbReference type="GO" id="GO:0007059">
    <property type="term" value="P:chromosome segregation"/>
    <property type="evidence" value="ECO:0007669"/>
    <property type="project" value="TreeGrafter"/>
</dbReference>
<dbReference type="GO" id="GO:0005694">
    <property type="term" value="C:chromosome"/>
    <property type="evidence" value="ECO:0007669"/>
    <property type="project" value="TreeGrafter"/>
</dbReference>
<dbReference type="EMBL" id="SLWL01000002">
    <property type="protein sequence ID" value="TCO15214.1"/>
    <property type="molecule type" value="Genomic_DNA"/>
</dbReference>
<feature type="domain" description="ParB-like N-terminal" evidence="1">
    <location>
        <begin position="9"/>
        <end position="100"/>
    </location>
</feature>